<dbReference type="AlphaFoldDB" id="A0A2P2IQK0"/>
<accession>A0A2P2IQK0</accession>
<dbReference type="GO" id="GO:0008168">
    <property type="term" value="F:methyltransferase activity"/>
    <property type="evidence" value="ECO:0007669"/>
    <property type="project" value="UniProtKB-KW"/>
</dbReference>
<name>A0A2P2IQK0_RHIMU</name>
<evidence type="ECO:0000313" key="1">
    <source>
        <dbReference type="EMBL" id="MBW83493.1"/>
    </source>
</evidence>
<keyword evidence="1" id="KW-0808">Transferase</keyword>
<protein>
    <submittedName>
        <fullName evidence="1">Ribosomal RNA small subunit methyltransferase G-like</fullName>
    </submittedName>
</protein>
<keyword evidence="1" id="KW-0489">Methyltransferase</keyword>
<organism evidence="1">
    <name type="scientific">Rhizophora mucronata</name>
    <name type="common">Asiatic mangrove</name>
    <dbReference type="NCBI Taxonomy" id="61149"/>
    <lineage>
        <taxon>Eukaryota</taxon>
        <taxon>Viridiplantae</taxon>
        <taxon>Streptophyta</taxon>
        <taxon>Embryophyta</taxon>
        <taxon>Tracheophyta</taxon>
        <taxon>Spermatophyta</taxon>
        <taxon>Magnoliopsida</taxon>
        <taxon>eudicotyledons</taxon>
        <taxon>Gunneridae</taxon>
        <taxon>Pentapetalae</taxon>
        <taxon>rosids</taxon>
        <taxon>fabids</taxon>
        <taxon>Malpighiales</taxon>
        <taxon>Rhizophoraceae</taxon>
        <taxon>Rhizophora</taxon>
    </lineage>
</organism>
<sequence length="39" mass="4454">MCSVRVDYWRCHYKRNLGRKAFGYGSGRCSTKVPGENGN</sequence>
<dbReference type="EMBL" id="GGEC01003010">
    <property type="protein sequence ID" value="MBW83493.1"/>
    <property type="molecule type" value="Transcribed_RNA"/>
</dbReference>
<reference evidence="1" key="1">
    <citation type="submission" date="2018-02" db="EMBL/GenBank/DDBJ databases">
        <title>Rhizophora mucronata_Transcriptome.</title>
        <authorList>
            <person name="Meera S.P."/>
            <person name="Sreeshan A."/>
            <person name="Augustine A."/>
        </authorList>
    </citation>
    <scope>NUCLEOTIDE SEQUENCE</scope>
    <source>
        <tissue evidence="1">Leaf</tissue>
    </source>
</reference>
<dbReference type="GO" id="GO:0032259">
    <property type="term" value="P:methylation"/>
    <property type="evidence" value="ECO:0007669"/>
    <property type="project" value="UniProtKB-KW"/>
</dbReference>
<proteinExistence type="predicted"/>